<dbReference type="Gene3D" id="3.20.20.140">
    <property type="entry name" value="Metal-dependent hydrolases"/>
    <property type="match status" value="1"/>
</dbReference>
<evidence type="ECO:0000313" key="3">
    <source>
        <dbReference type="Proteomes" id="UP000006443"/>
    </source>
</evidence>
<dbReference type="InterPro" id="IPR011059">
    <property type="entry name" value="Metal-dep_hydrolase_composite"/>
</dbReference>
<feature type="domain" description="Amidohydrolase-related" evidence="1">
    <location>
        <begin position="55"/>
        <end position="360"/>
    </location>
</feature>
<dbReference type="InterPro" id="IPR032466">
    <property type="entry name" value="Metal_Hydrolase"/>
</dbReference>
<sequence length="369" mass="39101">MQIISIPAEATIKYGAAWDGFSDSLSGPGSIHYNNSLISDSPAIRSAVLDYTKHTVMPALIDCHVHLNLPTKNNDTPVNRANKFLQSGIAAVREAGSPPGTKAPLSPLKVINTIQAIYRSGCYGSNLGTSVEDVSAALHTIDRLADSGAGQIKIIASGIFSFTNYGETGAVPFTTNELTRMVTHAKAAGLKVMAHATGDEAVQRCLEAGVDTIEHGYFISEETLHKMAENDTAWIPTLIPAAIHLLEPKLSKNLSAHQRETLRRTLERHRQLVAKAAGLNVCIGAGTDAGAVGVPHGPSLLWEITQLISCGLTNVAALKSATSHAARICGFSGYGKLTPGQRSPVLVLEKNPLKQITTLQEPVALLIPS</sequence>
<name>C0GHS6_DETAL</name>
<dbReference type="Proteomes" id="UP000006443">
    <property type="component" value="Unassembled WGS sequence"/>
</dbReference>
<reference evidence="2 3" key="1">
    <citation type="submission" date="2009-02" db="EMBL/GenBank/DDBJ databases">
        <title>Sequencing of the draft genome and assembly of Dethiobacter alkaliphilus AHT 1.</title>
        <authorList>
            <consortium name="US DOE Joint Genome Institute (JGI-PGF)"/>
            <person name="Lucas S."/>
            <person name="Copeland A."/>
            <person name="Lapidus A."/>
            <person name="Glavina del Rio T."/>
            <person name="Dalin E."/>
            <person name="Tice H."/>
            <person name="Bruce D."/>
            <person name="Goodwin L."/>
            <person name="Pitluck S."/>
            <person name="Larimer F."/>
            <person name="Land M.L."/>
            <person name="Hauser L."/>
            <person name="Muyzer G."/>
        </authorList>
    </citation>
    <scope>NUCLEOTIDE SEQUENCE [LARGE SCALE GENOMIC DNA]</scope>
    <source>
        <strain evidence="2 3">AHT 1</strain>
    </source>
</reference>
<dbReference type="RefSeq" id="WP_008517149.1">
    <property type="nucleotide sequence ID" value="NZ_ACJM01000010.1"/>
</dbReference>
<evidence type="ECO:0000259" key="1">
    <source>
        <dbReference type="Pfam" id="PF01979"/>
    </source>
</evidence>
<dbReference type="PANTHER" id="PTHR43135">
    <property type="entry name" value="ALPHA-D-RIBOSE 1-METHYLPHOSPHONATE 5-TRIPHOSPHATE DIPHOSPHATASE"/>
    <property type="match status" value="1"/>
</dbReference>
<dbReference type="PANTHER" id="PTHR43135:SF3">
    <property type="entry name" value="ALPHA-D-RIBOSE 1-METHYLPHOSPHONATE 5-TRIPHOSPHATE DIPHOSPHATASE"/>
    <property type="match status" value="1"/>
</dbReference>
<proteinExistence type="predicted"/>
<evidence type="ECO:0000313" key="2">
    <source>
        <dbReference type="EMBL" id="EEG77000.1"/>
    </source>
</evidence>
<comment type="caution">
    <text evidence="2">The sequence shown here is derived from an EMBL/GenBank/DDBJ whole genome shotgun (WGS) entry which is preliminary data.</text>
</comment>
<gene>
    <name evidence="2" type="ORF">DealDRAFT_2035</name>
</gene>
<keyword evidence="3" id="KW-1185">Reference proteome</keyword>
<dbReference type="OrthoDB" id="9797498at2"/>
<dbReference type="STRING" id="555088.DealDRAFT_2035"/>
<dbReference type="EMBL" id="ACJM01000010">
    <property type="protein sequence ID" value="EEG77000.1"/>
    <property type="molecule type" value="Genomic_DNA"/>
</dbReference>
<protein>
    <submittedName>
        <fullName evidence="2">Amidohydrolase</fullName>
    </submittedName>
</protein>
<dbReference type="InterPro" id="IPR006680">
    <property type="entry name" value="Amidohydro-rel"/>
</dbReference>
<dbReference type="InterPro" id="IPR051781">
    <property type="entry name" value="Metallo-dep_Hydrolase"/>
</dbReference>
<dbReference type="SUPFAM" id="SSF51556">
    <property type="entry name" value="Metallo-dependent hydrolases"/>
    <property type="match status" value="1"/>
</dbReference>
<organism evidence="2 3">
    <name type="scientific">Dethiobacter alkaliphilus AHT 1</name>
    <dbReference type="NCBI Taxonomy" id="555088"/>
    <lineage>
        <taxon>Bacteria</taxon>
        <taxon>Bacillati</taxon>
        <taxon>Bacillota</taxon>
        <taxon>Dethiobacteria</taxon>
        <taxon>Dethiobacterales</taxon>
        <taxon>Dethiobacteraceae</taxon>
        <taxon>Dethiobacter</taxon>
    </lineage>
</organism>
<dbReference type="GO" id="GO:0016810">
    <property type="term" value="F:hydrolase activity, acting on carbon-nitrogen (but not peptide) bonds"/>
    <property type="evidence" value="ECO:0007669"/>
    <property type="project" value="InterPro"/>
</dbReference>
<dbReference type="AlphaFoldDB" id="C0GHS6"/>
<dbReference type="eggNOG" id="COG1228">
    <property type="taxonomic scope" value="Bacteria"/>
</dbReference>
<dbReference type="Pfam" id="PF01979">
    <property type="entry name" value="Amidohydro_1"/>
    <property type="match status" value="1"/>
</dbReference>
<dbReference type="Gene3D" id="2.30.40.10">
    <property type="entry name" value="Urease, subunit C, domain 1"/>
    <property type="match status" value="1"/>
</dbReference>
<keyword evidence="2" id="KW-0378">Hydrolase</keyword>
<accession>C0GHS6</accession>